<keyword evidence="2" id="KW-1185">Reference proteome</keyword>
<proteinExistence type="predicted"/>
<evidence type="ECO:0000313" key="2">
    <source>
        <dbReference type="Proteomes" id="UP000295388"/>
    </source>
</evidence>
<organism evidence="1 2">
    <name type="scientific">Kribbella caucasensis</name>
    <dbReference type="NCBI Taxonomy" id="2512215"/>
    <lineage>
        <taxon>Bacteria</taxon>
        <taxon>Bacillati</taxon>
        <taxon>Actinomycetota</taxon>
        <taxon>Actinomycetes</taxon>
        <taxon>Propionibacteriales</taxon>
        <taxon>Kribbellaceae</taxon>
        <taxon>Kribbella</taxon>
    </lineage>
</organism>
<dbReference type="OrthoDB" id="3399795at2"/>
<name>A0A4R6K4A7_9ACTN</name>
<dbReference type="RefSeq" id="WP_133803572.1">
    <property type="nucleotide sequence ID" value="NZ_SNWQ01000017.1"/>
</dbReference>
<evidence type="ECO:0000313" key="1">
    <source>
        <dbReference type="EMBL" id="TDO44049.1"/>
    </source>
</evidence>
<protein>
    <submittedName>
        <fullName evidence="1">Uncharacterized protein</fullName>
    </submittedName>
</protein>
<reference evidence="1 2" key="1">
    <citation type="submission" date="2019-03" db="EMBL/GenBank/DDBJ databases">
        <title>Genomic Encyclopedia of Type Strains, Phase III (KMG-III): the genomes of soil and plant-associated and newly described type strains.</title>
        <authorList>
            <person name="Whitman W."/>
        </authorList>
    </citation>
    <scope>NUCLEOTIDE SEQUENCE [LARGE SCALE GENOMIC DNA]</scope>
    <source>
        <strain evidence="1 2">VKM Ac-2527</strain>
    </source>
</reference>
<accession>A0A4R6K4A7</accession>
<comment type="caution">
    <text evidence="1">The sequence shown here is derived from an EMBL/GenBank/DDBJ whole genome shotgun (WGS) entry which is preliminary data.</text>
</comment>
<dbReference type="Proteomes" id="UP000295388">
    <property type="component" value="Unassembled WGS sequence"/>
</dbReference>
<dbReference type="AlphaFoldDB" id="A0A4R6K4A7"/>
<gene>
    <name evidence="1" type="ORF">EV643_11772</name>
</gene>
<dbReference type="EMBL" id="SNWQ01000017">
    <property type="protein sequence ID" value="TDO44049.1"/>
    <property type="molecule type" value="Genomic_DNA"/>
</dbReference>
<sequence>MGLDYAFWKSGEGSRDEIYADLGEGRSGRLAQSEDVWEFRGRLLEFWPELRESIEPWEEDPKFDPADLSKYVVINIHASDVNKMAAVWEIAERCHLVAYDPLHQA</sequence>